<dbReference type="EMBL" id="CP052766">
    <property type="protein sequence ID" value="QJR79580.1"/>
    <property type="molecule type" value="Genomic_DNA"/>
</dbReference>
<evidence type="ECO:0000313" key="2">
    <source>
        <dbReference type="EMBL" id="QJR79580.1"/>
    </source>
</evidence>
<protein>
    <submittedName>
        <fullName evidence="2">Uncharacterized protein</fullName>
    </submittedName>
</protein>
<proteinExistence type="predicted"/>
<reference evidence="2 3" key="2">
    <citation type="submission" date="2020-04" db="EMBL/GenBank/DDBJ databases">
        <title>Complete genome sequence of Alteromonas pelagimontana 5.12T.</title>
        <authorList>
            <person name="Sinha R.K."/>
            <person name="Krishnan K.P."/>
            <person name="Kurian J.P."/>
        </authorList>
    </citation>
    <scope>NUCLEOTIDE SEQUENCE [LARGE SCALE GENOMIC DNA]</scope>
    <source>
        <strain evidence="2 3">5.12</strain>
    </source>
</reference>
<dbReference type="Proteomes" id="UP000219285">
    <property type="component" value="Chromosome"/>
</dbReference>
<evidence type="ECO:0000313" key="3">
    <source>
        <dbReference type="Proteomes" id="UP000219285"/>
    </source>
</evidence>
<keyword evidence="3" id="KW-1185">Reference proteome</keyword>
<name>A0A6M4MA83_9ALTE</name>
<dbReference type="RefSeq" id="WP_075609092.1">
    <property type="nucleotide sequence ID" value="NZ_CP052766.1"/>
</dbReference>
<dbReference type="KEGG" id="apel:CA267_001605"/>
<dbReference type="AlphaFoldDB" id="A0A6M4MA83"/>
<organism evidence="2 3">
    <name type="scientific">Alteromonas pelagimontana</name>
    <dbReference type="NCBI Taxonomy" id="1858656"/>
    <lineage>
        <taxon>Bacteria</taxon>
        <taxon>Pseudomonadati</taxon>
        <taxon>Pseudomonadota</taxon>
        <taxon>Gammaproteobacteria</taxon>
        <taxon>Alteromonadales</taxon>
        <taxon>Alteromonadaceae</taxon>
        <taxon>Alteromonas/Salinimonas group</taxon>
        <taxon>Alteromonas</taxon>
    </lineage>
</organism>
<accession>A0A6M4MA83</accession>
<gene>
    <name evidence="2" type="ORF">CA267_001605</name>
</gene>
<feature type="region of interest" description="Disordered" evidence="1">
    <location>
        <begin position="109"/>
        <end position="131"/>
    </location>
</feature>
<reference evidence="3" key="1">
    <citation type="submission" date="2014-12" db="EMBL/GenBank/DDBJ databases">
        <title>Complete genome sequence of a multi-drug resistant Klebsiella pneumoniae.</title>
        <authorList>
            <person name="Hua X."/>
            <person name="Chen Q."/>
            <person name="Li X."/>
            <person name="Feng Y."/>
            <person name="Ruan Z."/>
            <person name="Yu Y."/>
        </authorList>
    </citation>
    <scope>NUCLEOTIDE SEQUENCE [LARGE SCALE GENOMIC DNA]</scope>
    <source>
        <strain evidence="3">5.12</strain>
    </source>
</reference>
<sequence>MSDYPNLNKELLQCIVAEESILHNFFTTLSEQYQTNRSEITLKNIAKYMNARGLYNEPTNRSLWKALGKLEGCNCGKRIKGSRSNVARFKFFYDMLDLAEIALYPDNQSQEDSYRDVQAETSPEPTVETDDVHDNDWYSHSLLLRRHYDFNIELPFKFTESQARRLSDLINSAVMSEDDEPDELSADEIDLTFYLDAQTPIDIALPADLTQSESSRLSNFCHSLARVSDFDGF</sequence>
<evidence type="ECO:0000256" key="1">
    <source>
        <dbReference type="SAM" id="MobiDB-lite"/>
    </source>
</evidence>